<evidence type="ECO:0000313" key="2">
    <source>
        <dbReference type="Proteomes" id="UP001153069"/>
    </source>
</evidence>
<keyword evidence="2" id="KW-1185">Reference proteome</keyword>
<proteinExistence type="predicted"/>
<organism evidence="1 2">
    <name type="scientific">Seminavis robusta</name>
    <dbReference type="NCBI Taxonomy" id="568900"/>
    <lineage>
        <taxon>Eukaryota</taxon>
        <taxon>Sar</taxon>
        <taxon>Stramenopiles</taxon>
        <taxon>Ochrophyta</taxon>
        <taxon>Bacillariophyta</taxon>
        <taxon>Bacillariophyceae</taxon>
        <taxon>Bacillariophycidae</taxon>
        <taxon>Naviculales</taxon>
        <taxon>Naviculaceae</taxon>
        <taxon>Seminavis</taxon>
    </lineage>
</organism>
<gene>
    <name evidence="1" type="ORF">SEMRO_210_G087710.1</name>
</gene>
<dbReference type="InterPro" id="IPR005624">
    <property type="entry name" value="PduO/GlcC-like"/>
</dbReference>
<dbReference type="SUPFAM" id="SSF143744">
    <property type="entry name" value="GlcG-like"/>
    <property type="match status" value="1"/>
</dbReference>
<evidence type="ECO:0000313" key="1">
    <source>
        <dbReference type="EMBL" id="CAB9504840.1"/>
    </source>
</evidence>
<dbReference type="Pfam" id="PF03928">
    <property type="entry name" value="HbpS-like"/>
    <property type="match status" value="1"/>
</dbReference>
<dbReference type="OrthoDB" id="42058at2759"/>
<dbReference type="Proteomes" id="UP001153069">
    <property type="component" value="Unassembled WGS sequence"/>
</dbReference>
<protein>
    <submittedName>
        <fullName evidence="1">Protein GlcG</fullName>
    </submittedName>
</protein>
<dbReference type="PANTHER" id="PTHR34309">
    <property type="entry name" value="SLR1406 PROTEIN"/>
    <property type="match status" value="1"/>
</dbReference>
<comment type="caution">
    <text evidence="1">The sequence shown here is derived from an EMBL/GenBank/DDBJ whole genome shotgun (WGS) entry which is preliminary data.</text>
</comment>
<sequence>MSATDNLPVSYIEPSGVLTPAAAMIGMTAALKTAAQAKWEVTVCICDAGGVPIHVQRTANAFPASYDIACGKAKSAALFRKETGLLEDSVNGGRSALLSSPFVLMRGGIPVLWNNGTQACGAVGVSGVQADQDERVARAAVDAMTAAFSMSPRSKL</sequence>
<dbReference type="EMBL" id="CAICTM010000209">
    <property type="protein sequence ID" value="CAB9504840.1"/>
    <property type="molecule type" value="Genomic_DNA"/>
</dbReference>
<name>A0A9N8DMM2_9STRA</name>
<reference evidence="1" key="1">
    <citation type="submission" date="2020-06" db="EMBL/GenBank/DDBJ databases">
        <authorList>
            <consortium name="Plant Systems Biology data submission"/>
        </authorList>
    </citation>
    <scope>NUCLEOTIDE SEQUENCE</scope>
    <source>
        <strain evidence="1">D6</strain>
    </source>
</reference>
<dbReference type="AlphaFoldDB" id="A0A9N8DMM2"/>
<dbReference type="Gene3D" id="3.30.450.150">
    <property type="entry name" value="Haem-degrading domain"/>
    <property type="match status" value="1"/>
</dbReference>
<dbReference type="InterPro" id="IPR052517">
    <property type="entry name" value="GlcG_carb_metab_protein"/>
</dbReference>
<accession>A0A9N8DMM2</accession>
<dbReference type="InterPro" id="IPR038084">
    <property type="entry name" value="PduO/GlcC-like_sf"/>
</dbReference>
<dbReference type="PANTHER" id="PTHR34309:SF1">
    <property type="entry name" value="PROTEIN GLCG"/>
    <property type="match status" value="1"/>
</dbReference>